<dbReference type="KEGG" id="kne:92178352"/>
<evidence type="ECO:0000313" key="3">
    <source>
        <dbReference type="EMBL" id="KAK8865944.1"/>
    </source>
</evidence>
<protein>
    <recommendedName>
        <fullName evidence="5">MARVEL domain-containing protein</fullName>
    </recommendedName>
</protein>
<name>A0AAW0Z4Q3_9TREE</name>
<dbReference type="AlphaFoldDB" id="A0AAW0Z4Q3"/>
<dbReference type="RefSeq" id="XP_066805423.1">
    <property type="nucleotide sequence ID" value="XM_066944222.1"/>
</dbReference>
<feature type="transmembrane region" description="Helical" evidence="2">
    <location>
        <begin position="190"/>
        <end position="209"/>
    </location>
</feature>
<sequence length="346" mass="37750">MPLVATFTRHIHHPILTQPFLPLSLTALTLLLLVLVLLSVPGPIKGLYWFSVKGTDDQPLTAGVLGWCYTQTSNCTYAPLSSNPYLSTMINTGEALTVRIMLPLACYWMIVTFVFWILLTILTPIGYSIKNLDSITRHLRFAIIEACVLCVSLFGNVLCWLAFGLGRTAYLSVESGGGKPKSGHAMETSAVAAVLSLLSLGLAIWGLHLRLREAQSHWKEEAIMVRRRSMALVATGAARPEDAPTLGVTEEGLEKEKRGSIRWSNSSIPDYTSGANLQYRGSMVKAGYNPNPAPAPTAQAQVGDEEEQLQTNMSDAMRDSTDQDMMIRRASLHDSPYVAAQASGPK</sequence>
<feature type="transmembrane region" description="Helical" evidence="2">
    <location>
        <begin position="141"/>
        <end position="163"/>
    </location>
</feature>
<dbReference type="GeneID" id="92178352"/>
<feature type="transmembrane region" description="Helical" evidence="2">
    <location>
        <begin position="20"/>
        <end position="40"/>
    </location>
</feature>
<feature type="region of interest" description="Disordered" evidence="1">
    <location>
        <begin position="287"/>
        <end position="307"/>
    </location>
</feature>
<keyword evidence="4" id="KW-1185">Reference proteome</keyword>
<feature type="transmembrane region" description="Helical" evidence="2">
    <location>
        <begin position="107"/>
        <end position="129"/>
    </location>
</feature>
<evidence type="ECO:0000313" key="4">
    <source>
        <dbReference type="Proteomes" id="UP001388673"/>
    </source>
</evidence>
<dbReference type="Proteomes" id="UP001388673">
    <property type="component" value="Unassembled WGS sequence"/>
</dbReference>
<gene>
    <name evidence="3" type="ORF">IAR55_001093</name>
</gene>
<feature type="region of interest" description="Disordered" evidence="1">
    <location>
        <begin position="242"/>
        <end position="264"/>
    </location>
</feature>
<reference evidence="3 4" key="1">
    <citation type="journal article" date="2024" name="bioRxiv">
        <title>Comparative genomics of Cryptococcus and Kwoniella reveals pathogenesis evolution and contrasting karyotype dynamics via intercentromeric recombination or chromosome fusion.</title>
        <authorList>
            <person name="Coelho M.A."/>
            <person name="David-Palma M."/>
            <person name="Shea T."/>
            <person name="Bowers K."/>
            <person name="McGinley-Smith S."/>
            <person name="Mohammad A.W."/>
            <person name="Gnirke A."/>
            <person name="Yurkov A.M."/>
            <person name="Nowrousian M."/>
            <person name="Sun S."/>
            <person name="Cuomo C.A."/>
            <person name="Heitman J."/>
        </authorList>
    </citation>
    <scope>NUCLEOTIDE SEQUENCE [LARGE SCALE GENOMIC DNA]</scope>
    <source>
        <strain evidence="3 4">CBS 13917</strain>
    </source>
</reference>
<keyword evidence="2" id="KW-1133">Transmembrane helix</keyword>
<organism evidence="3 4">
    <name type="scientific">Kwoniella newhampshirensis</name>
    <dbReference type="NCBI Taxonomy" id="1651941"/>
    <lineage>
        <taxon>Eukaryota</taxon>
        <taxon>Fungi</taxon>
        <taxon>Dikarya</taxon>
        <taxon>Basidiomycota</taxon>
        <taxon>Agaricomycotina</taxon>
        <taxon>Tremellomycetes</taxon>
        <taxon>Tremellales</taxon>
        <taxon>Cryptococcaceae</taxon>
        <taxon>Kwoniella</taxon>
    </lineage>
</organism>
<dbReference type="EMBL" id="JBCAWK010000002">
    <property type="protein sequence ID" value="KAK8865944.1"/>
    <property type="molecule type" value="Genomic_DNA"/>
</dbReference>
<accession>A0AAW0Z4Q3</accession>
<keyword evidence="2" id="KW-0472">Membrane</keyword>
<evidence type="ECO:0008006" key="5">
    <source>
        <dbReference type="Google" id="ProtNLM"/>
    </source>
</evidence>
<evidence type="ECO:0000256" key="2">
    <source>
        <dbReference type="SAM" id="Phobius"/>
    </source>
</evidence>
<evidence type="ECO:0000256" key="1">
    <source>
        <dbReference type="SAM" id="MobiDB-lite"/>
    </source>
</evidence>
<keyword evidence="2" id="KW-0812">Transmembrane</keyword>
<comment type="caution">
    <text evidence="3">The sequence shown here is derived from an EMBL/GenBank/DDBJ whole genome shotgun (WGS) entry which is preliminary data.</text>
</comment>
<proteinExistence type="predicted"/>